<feature type="region of interest" description="Disordered" evidence="1">
    <location>
        <begin position="1"/>
        <end position="32"/>
    </location>
</feature>
<protein>
    <submittedName>
        <fullName evidence="2">Uncharacterized protein</fullName>
    </submittedName>
</protein>
<evidence type="ECO:0000313" key="2">
    <source>
        <dbReference type="EMBL" id="SBP10814.1"/>
    </source>
</evidence>
<organism evidence="2">
    <name type="scientific">Iconisemion striatum</name>
    <dbReference type="NCBI Taxonomy" id="60296"/>
    <lineage>
        <taxon>Eukaryota</taxon>
        <taxon>Metazoa</taxon>
        <taxon>Chordata</taxon>
        <taxon>Craniata</taxon>
        <taxon>Vertebrata</taxon>
        <taxon>Euteleostomi</taxon>
        <taxon>Actinopterygii</taxon>
        <taxon>Neopterygii</taxon>
        <taxon>Teleostei</taxon>
        <taxon>Neoteleostei</taxon>
        <taxon>Acanthomorphata</taxon>
        <taxon>Ovalentaria</taxon>
        <taxon>Atherinomorphae</taxon>
        <taxon>Cyprinodontiformes</taxon>
        <taxon>Nothobranchiidae</taxon>
        <taxon>Iconisemion</taxon>
    </lineage>
</organism>
<feature type="compositionally biased region" description="Basic and acidic residues" evidence="1">
    <location>
        <begin position="186"/>
        <end position="197"/>
    </location>
</feature>
<feature type="region of interest" description="Disordered" evidence="1">
    <location>
        <begin position="156"/>
        <end position="197"/>
    </location>
</feature>
<accession>A0A1A7WZ34</accession>
<sequence length="197" mass="22810">GRPPSRLVRRFAGSSSPPTPIRPMQSQASTSLDRTWIGSDHTQNQRLCWVREHRIPDGPIRAQRMFRHLLEDSLVFWKKTRFLHDPIRVLVSVYQMKPKQEPPASVWRWEERSQGTVTLPGGLLELRSAPVSLDVQSSGPRLLNLSDPNRDQDLVERVQNQPSESHRDQQEHPATVWTFEQNSGSKRKEIRTFHPTE</sequence>
<evidence type="ECO:0000256" key="1">
    <source>
        <dbReference type="SAM" id="MobiDB-lite"/>
    </source>
</evidence>
<gene>
    <name evidence="2" type="primary">Nfu_g_1_012683</name>
</gene>
<reference evidence="2" key="2">
    <citation type="submission" date="2016-06" db="EMBL/GenBank/DDBJ databases">
        <title>The genome of a short-lived fish provides insights into sex chromosome evolution and the genetic control of aging.</title>
        <authorList>
            <person name="Reichwald K."/>
            <person name="Felder M."/>
            <person name="Petzold A."/>
            <person name="Koch P."/>
            <person name="Groth M."/>
            <person name="Platzer M."/>
        </authorList>
    </citation>
    <scope>NUCLEOTIDE SEQUENCE</scope>
    <source>
        <tissue evidence="2">Brain</tissue>
    </source>
</reference>
<dbReference type="EMBL" id="HADW01009414">
    <property type="protein sequence ID" value="SBP10814.1"/>
    <property type="molecule type" value="Transcribed_RNA"/>
</dbReference>
<feature type="non-terminal residue" evidence="2">
    <location>
        <position position="1"/>
    </location>
</feature>
<name>A0A1A7WZ34_9TELE</name>
<proteinExistence type="predicted"/>
<reference evidence="2" key="1">
    <citation type="submission" date="2016-05" db="EMBL/GenBank/DDBJ databases">
        <authorList>
            <person name="Lavstsen T."/>
            <person name="Jespersen J.S."/>
        </authorList>
    </citation>
    <scope>NUCLEOTIDE SEQUENCE</scope>
    <source>
        <tissue evidence="2">Brain</tissue>
    </source>
</reference>
<dbReference type="AlphaFoldDB" id="A0A1A7WZ34"/>
<feature type="non-terminal residue" evidence="2">
    <location>
        <position position="197"/>
    </location>
</feature>